<proteinExistence type="predicted"/>
<protein>
    <submittedName>
        <fullName evidence="1">Uncharacterized protein</fullName>
    </submittedName>
</protein>
<evidence type="ECO:0000313" key="1">
    <source>
        <dbReference type="EMBL" id="ARD70130.1"/>
    </source>
</evidence>
<name>A0A1V0M5G7_PSEAI</name>
<keyword evidence="1" id="KW-0614">Plasmid</keyword>
<dbReference type="EMBL" id="KY494864">
    <property type="protein sequence ID" value="ARD70130.1"/>
    <property type="molecule type" value="Genomic_DNA"/>
</dbReference>
<organism evidence="1">
    <name type="scientific">Pseudomonas aeruginosa</name>
    <dbReference type="NCBI Taxonomy" id="287"/>
    <lineage>
        <taxon>Bacteria</taxon>
        <taxon>Pseudomonadati</taxon>
        <taxon>Pseudomonadota</taxon>
        <taxon>Gammaproteobacteria</taxon>
        <taxon>Pseudomonadales</taxon>
        <taxon>Pseudomonadaceae</taxon>
        <taxon>Pseudomonas</taxon>
    </lineage>
</organism>
<accession>A0A1V0M5G7</accession>
<dbReference type="AlphaFoldDB" id="A0A1V0M5G7"/>
<geneLocation type="plasmid" evidence="1">
    <name>pJB37</name>
</geneLocation>
<dbReference type="RefSeq" id="WP_021018393.1">
    <property type="nucleotide sequence ID" value="NZ_KY494864.1"/>
</dbReference>
<sequence length="69" mass="7658">MRPAFRLLVLDHLEVARRFLHGGFPAVRTFKRPAVQVAQRIGTEFADGEGFAALAANELVVFVHKDSPI</sequence>
<reference evidence="1" key="1">
    <citation type="submission" date="2017-01" db="EMBL/GenBank/DDBJ databases">
        <title>Complete nucleotide sequence of an IncP-2 blaVIM-2-harboring megaplasmid from Pseudomonas aeruginosa.</title>
        <authorList>
            <person name="Botelho J."/>
            <person name="Grosso F."/>
            <person name="Mabrouk A."/>
            <person name="Peixe L."/>
        </authorList>
    </citation>
    <scope>NUCLEOTIDE SEQUENCE</scope>
    <source>
        <strain evidence="1">FFUP_PS_37</strain>
        <plasmid evidence="1">pJB37</plasmid>
    </source>
</reference>